<dbReference type="InterPro" id="IPR043502">
    <property type="entry name" value="DNA/RNA_pol_sf"/>
</dbReference>
<gene>
    <name evidence="10" type="ordered locus">LOC_Os11g24830</name>
</gene>
<dbReference type="GO" id="GO:0015074">
    <property type="term" value="P:DNA integration"/>
    <property type="evidence" value="ECO:0007669"/>
    <property type="project" value="InterPro"/>
</dbReference>
<evidence type="ECO:0000256" key="5">
    <source>
        <dbReference type="PROSITE-ProRule" id="PRU00047"/>
    </source>
</evidence>
<keyword evidence="5" id="KW-0863">Zinc-finger</keyword>
<dbReference type="Gene3D" id="4.10.60.10">
    <property type="entry name" value="Zinc finger, CCHC-type"/>
    <property type="match status" value="1"/>
</dbReference>
<proteinExistence type="predicted"/>
<dbReference type="PROSITE" id="PS50994">
    <property type="entry name" value="INTEGRASE"/>
    <property type="match status" value="1"/>
</dbReference>
<name>Q2R5J0_ORYSJ</name>
<protein>
    <submittedName>
        <fullName evidence="10">Retrotransposon protein, putative, Ty1-copia sub-class</fullName>
    </submittedName>
</protein>
<keyword evidence="7" id="KW-1133">Transmembrane helix</keyword>
<keyword evidence="4" id="KW-0378">Hydrolase</keyword>
<feature type="compositionally biased region" description="Basic residues" evidence="6">
    <location>
        <begin position="354"/>
        <end position="364"/>
    </location>
</feature>
<dbReference type="InterPro" id="IPR012337">
    <property type="entry name" value="RNaseH-like_sf"/>
</dbReference>
<dbReference type="InterPro" id="IPR013103">
    <property type="entry name" value="RVT_2"/>
</dbReference>
<dbReference type="Gene3D" id="3.30.420.10">
    <property type="entry name" value="Ribonuclease H-like superfamily/Ribonuclease H"/>
    <property type="match status" value="2"/>
</dbReference>
<evidence type="ECO:0000259" key="8">
    <source>
        <dbReference type="PROSITE" id="PS50158"/>
    </source>
</evidence>
<evidence type="ECO:0000256" key="3">
    <source>
        <dbReference type="ARBA" id="ARBA00022750"/>
    </source>
</evidence>
<dbReference type="PROSITE" id="PS50158">
    <property type="entry name" value="ZF_CCHC"/>
    <property type="match status" value="1"/>
</dbReference>
<evidence type="ECO:0000313" key="11">
    <source>
        <dbReference type="Proteomes" id="UP000000763"/>
    </source>
</evidence>
<feature type="compositionally biased region" description="Acidic residues" evidence="6">
    <location>
        <begin position="788"/>
        <end position="798"/>
    </location>
</feature>
<dbReference type="Pfam" id="PF00098">
    <property type="entry name" value="zf-CCHC"/>
    <property type="match status" value="1"/>
</dbReference>
<dbReference type="InterPro" id="IPR001584">
    <property type="entry name" value="Integrase_cat-core"/>
</dbReference>
<dbReference type="EMBL" id="AC145320">
    <property type="protein sequence ID" value="AAX96544.1"/>
    <property type="molecule type" value="Genomic_DNA"/>
</dbReference>
<dbReference type="InterPro" id="IPR039537">
    <property type="entry name" value="Retrotran_Ty1/copia-like"/>
</dbReference>
<keyword evidence="2" id="KW-0479">Metal-binding</keyword>
<dbReference type="Pfam" id="PF22936">
    <property type="entry name" value="Pol_BBD"/>
    <property type="match status" value="1"/>
</dbReference>
<organism evidence="10 11">
    <name type="scientific">Oryza sativa subsp. japonica</name>
    <name type="common">Rice</name>
    <dbReference type="NCBI Taxonomy" id="39947"/>
    <lineage>
        <taxon>Eukaryota</taxon>
        <taxon>Viridiplantae</taxon>
        <taxon>Streptophyta</taxon>
        <taxon>Embryophyta</taxon>
        <taxon>Tracheophyta</taxon>
        <taxon>Spermatophyta</taxon>
        <taxon>Magnoliopsida</taxon>
        <taxon>Liliopsida</taxon>
        <taxon>Poales</taxon>
        <taxon>Poaceae</taxon>
        <taxon>BOP clade</taxon>
        <taxon>Oryzoideae</taxon>
        <taxon>Oryzeae</taxon>
        <taxon>Oryzinae</taxon>
        <taxon>Oryza</taxon>
        <taxon>Oryza sativa</taxon>
    </lineage>
</organism>
<dbReference type="InterPro" id="IPR036875">
    <property type="entry name" value="Znf_CCHC_sf"/>
</dbReference>
<accession>Q2R5J0</accession>
<feature type="region of interest" description="Disordered" evidence="6">
    <location>
        <begin position="9"/>
        <end position="32"/>
    </location>
</feature>
<dbReference type="SUPFAM" id="SSF57756">
    <property type="entry name" value="Retrovirus zinc finger-like domains"/>
    <property type="match status" value="1"/>
</dbReference>
<evidence type="ECO:0000256" key="6">
    <source>
        <dbReference type="SAM" id="MobiDB-lite"/>
    </source>
</evidence>
<reference evidence="11" key="2">
    <citation type="journal article" date="2008" name="Nucleic Acids Res.">
        <title>The rice annotation project database (RAP-DB): 2008 update.</title>
        <authorList>
            <consortium name="The rice annotation project (RAP)"/>
        </authorList>
    </citation>
    <scope>GENOME REANNOTATION</scope>
    <source>
        <strain evidence="11">cv. Nipponbare</strain>
    </source>
</reference>
<evidence type="ECO:0000256" key="4">
    <source>
        <dbReference type="ARBA" id="ARBA00022801"/>
    </source>
</evidence>
<feature type="region of interest" description="Disordered" evidence="6">
    <location>
        <begin position="783"/>
        <end position="805"/>
    </location>
</feature>
<dbReference type="Proteomes" id="UP000000763">
    <property type="component" value="Chromosome 11"/>
</dbReference>
<dbReference type="PANTHER" id="PTHR42648:SF20">
    <property type="entry name" value="RNA-DIRECTED DNA POLYMERASE"/>
    <property type="match status" value="1"/>
</dbReference>
<feature type="compositionally biased region" description="Low complexity" evidence="6">
    <location>
        <begin position="15"/>
        <end position="26"/>
    </location>
</feature>
<evidence type="ECO:0000313" key="10">
    <source>
        <dbReference type="EMBL" id="AAX96544.1"/>
    </source>
</evidence>
<dbReference type="CDD" id="cd09272">
    <property type="entry name" value="RNase_HI_RT_Ty1"/>
    <property type="match status" value="1"/>
</dbReference>
<keyword evidence="5" id="KW-0862">Zinc</keyword>
<dbReference type="GO" id="GO:0008270">
    <property type="term" value="F:zinc ion binding"/>
    <property type="evidence" value="ECO:0007669"/>
    <property type="project" value="UniProtKB-KW"/>
</dbReference>
<dbReference type="Pfam" id="PF07727">
    <property type="entry name" value="RVT_2"/>
    <property type="match status" value="1"/>
</dbReference>
<dbReference type="GO" id="GO:0006508">
    <property type="term" value="P:proteolysis"/>
    <property type="evidence" value="ECO:0007669"/>
    <property type="project" value="UniProtKB-KW"/>
</dbReference>
<feature type="region of interest" description="Disordered" evidence="6">
    <location>
        <begin position="337"/>
        <end position="368"/>
    </location>
</feature>
<dbReference type="SUPFAM" id="SSF56672">
    <property type="entry name" value="DNA/RNA polymerases"/>
    <property type="match status" value="1"/>
</dbReference>
<dbReference type="InterPro" id="IPR001878">
    <property type="entry name" value="Znf_CCHC"/>
</dbReference>
<evidence type="ECO:0000259" key="9">
    <source>
        <dbReference type="PROSITE" id="PS50994"/>
    </source>
</evidence>
<dbReference type="InterPro" id="IPR054722">
    <property type="entry name" value="PolX-like_BBD"/>
</dbReference>
<evidence type="ECO:0000256" key="1">
    <source>
        <dbReference type="ARBA" id="ARBA00022670"/>
    </source>
</evidence>
<dbReference type="SMART" id="SM00343">
    <property type="entry name" value="ZnF_C2HC"/>
    <property type="match status" value="1"/>
</dbReference>
<feature type="domain" description="CCHC-type" evidence="8">
    <location>
        <begin position="389"/>
        <end position="404"/>
    </location>
</feature>
<dbReference type="GO" id="GO:0003676">
    <property type="term" value="F:nucleic acid binding"/>
    <property type="evidence" value="ECO:0007669"/>
    <property type="project" value="InterPro"/>
</dbReference>
<dbReference type="InterPro" id="IPR036397">
    <property type="entry name" value="RNaseH_sf"/>
</dbReference>
<evidence type="ECO:0000256" key="2">
    <source>
        <dbReference type="ARBA" id="ARBA00022723"/>
    </source>
</evidence>
<dbReference type="InterPro" id="IPR057670">
    <property type="entry name" value="SH3_retrovirus"/>
</dbReference>
<feature type="domain" description="Integrase catalytic" evidence="9">
    <location>
        <begin position="579"/>
        <end position="685"/>
    </location>
</feature>
<feature type="transmembrane region" description="Helical" evidence="7">
    <location>
        <begin position="62"/>
        <end position="85"/>
    </location>
</feature>
<dbReference type="GO" id="GO:0004190">
    <property type="term" value="F:aspartic-type endopeptidase activity"/>
    <property type="evidence" value="ECO:0007669"/>
    <property type="project" value="UniProtKB-KW"/>
</dbReference>
<dbReference type="SUPFAM" id="SSF53098">
    <property type="entry name" value="Ribonuclease H-like"/>
    <property type="match status" value="1"/>
</dbReference>
<dbReference type="Pfam" id="PF25597">
    <property type="entry name" value="SH3_retrovirus"/>
    <property type="match status" value="1"/>
</dbReference>
<keyword evidence="1" id="KW-0645">Protease</keyword>
<dbReference type="Pfam" id="PF14223">
    <property type="entry name" value="Retrotran_gag_2"/>
    <property type="match status" value="1"/>
</dbReference>
<feature type="transmembrane region" description="Helical" evidence="7">
    <location>
        <begin position="122"/>
        <end position="144"/>
    </location>
</feature>
<evidence type="ECO:0000256" key="7">
    <source>
        <dbReference type="SAM" id="Phobius"/>
    </source>
</evidence>
<keyword evidence="7" id="KW-0472">Membrane</keyword>
<reference evidence="11" key="1">
    <citation type="journal article" date="2005" name="Nature">
        <title>The map-based sequence of the rice genome.</title>
        <authorList>
            <consortium name="International rice genome sequencing project (IRGSP)"/>
            <person name="Matsumoto T."/>
            <person name="Wu J."/>
            <person name="Kanamori H."/>
            <person name="Katayose Y."/>
            <person name="Fujisawa M."/>
            <person name="Namiki N."/>
            <person name="Mizuno H."/>
            <person name="Yamamoto K."/>
            <person name="Antonio B.A."/>
            <person name="Baba T."/>
            <person name="Sakata K."/>
            <person name="Nagamura Y."/>
            <person name="Aoki H."/>
            <person name="Arikawa K."/>
            <person name="Arita K."/>
            <person name="Bito T."/>
            <person name="Chiden Y."/>
            <person name="Fujitsuka N."/>
            <person name="Fukunaka R."/>
            <person name="Hamada M."/>
            <person name="Harada C."/>
            <person name="Hayashi A."/>
            <person name="Hijishita S."/>
            <person name="Honda M."/>
            <person name="Hosokawa S."/>
            <person name="Ichikawa Y."/>
            <person name="Idonuma A."/>
            <person name="Iijima M."/>
            <person name="Ikeda M."/>
            <person name="Ikeno M."/>
            <person name="Ito K."/>
            <person name="Ito S."/>
            <person name="Ito T."/>
            <person name="Ito Y."/>
            <person name="Ito Y."/>
            <person name="Iwabuchi A."/>
            <person name="Kamiya K."/>
            <person name="Karasawa W."/>
            <person name="Kurita K."/>
            <person name="Katagiri S."/>
            <person name="Kikuta A."/>
            <person name="Kobayashi H."/>
            <person name="Kobayashi N."/>
            <person name="Machita K."/>
            <person name="Maehara T."/>
            <person name="Masukawa M."/>
            <person name="Mizubayashi T."/>
            <person name="Mukai Y."/>
            <person name="Nagasaki H."/>
            <person name="Nagata Y."/>
            <person name="Naito S."/>
            <person name="Nakashima M."/>
            <person name="Nakama Y."/>
            <person name="Nakamichi Y."/>
            <person name="Nakamura M."/>
            <person name="Meguro A."/>
            <person name="Negishi M."/>
            <person name="Ohta I."/>
            <person name="Ohta T."/>
            <person name="Okamoto M."/>
            <person name="Ono N."/>
            <person name="Saji S."/>
            <person name="Sakaguchi M."/>
            <person name="Sakai K."/>
            <person name="Shibata M."/>
            <person name="Shimokawa T."/>
            <person name="Song J."/>
            <person name="Takazaki Y."/>
            <person name="Terasawa K."/>
            <person name="Tsugane M."/>
            <person name="Tsuji K."/>
            <person name="Ueda S."/>
            <person name="Waki K."/>
            <person name="Yamagata H."/>
            <person name="Yamamoto M."/>
            <person name="Yamamoto S."/>
            <person name="Yamane H."/>
            <person name="Yoshiki S."/>
            <person name="Yoshihara R."/>
            <person name="Yukawa K."/>
            <person name="Zhong H."/>
            <person name="Yano M."/>
            <person name="Yuan Q."/>
            <person name="Ouyang S."/>
            <person name="Liu J."/>
            <person name="Jones K.M."/>
            <person name="Gansberger K."/>
            <person name="Moffat K."/>
            <person name="Hill J."/>
            <person name="Bera J."/>
            <person name="Fadrosh D."/>
            <person name="Jin S."/>
            <person name="Johri S."/>
            <person name="Kim M."/>
            <person name="Overton L."/>
            <person name="Reardon M."/>
            <person name="Tsitrin T."/>
            <person name="Vuong H."/>
            <person name="Weaver B."/>
            <person name="Ciecko A."/>
            <person name="Tallon L."/>
            <person name="Jackson J."/>
            <person name="Pai G."/>
            <person name="Aken S.V."/>
            <person name="Utterback T."/>
            <person name="Reidmuller S."/>
            <person name="Feldblyum T."/>
            <person name="Hsiao J."/>
            <person name="Zismann V."/>
            <person name="Iobst S."/>
            <person name="de Vazeille A.R."/>
            <person name="Buell C.R."/>
            <person name="Ying K."/>
            <person name="Li Y."/>
            <person name="Lu T."/>
            <person name="Huang Y."/>
            <person name="Zhao Q."/>
            <person name="Feng Q."/>
            <person name="Zhang L."/>
            <person name="Zhu J."/>
            <person name="Weng Q."/>
            <person name="Mu J."/>
            <person name="Lu Y."/>
            <person name="Fan D."/>
            <person name="Liu Y."/>
            <person name="Guan J."/>
            <person name="Zhang Y."/>
            <person name="Yu S."/>
            <person name="Liu X."/>
            <person name="Zhang Y."/>
            <person name="Hong G."/>
            <person name="Han B."/>
            <person name="Choisne N."/>
            <person name="Demange N."/>
            <person name="Orjeda G."/>
            <person name="Samain S."/>
            <person name="Cattolico L."/>
            <person name="Pelletier E."/>
            <person name="Couloux A."/>
            <person name="Segurens B."/>
            <person name="Wincker P."/>
            <person name="D'Hont A."/>
            <person name="Scarpelli C."/>
            <person name="Weissenbach J."/>
            <person name="Salanoubat M."/>
            <person name="Quetier F."/>
            <person name="Yu Y."/>
            <person name="Kim H.R."/>
            <person name="Rambo T."/>
            <person name="Currie J."/>
            <person name="Collura K."/>
            <person name="Luo M."/>
            <person name="Yang T."/>
            <person name="Ammiraju J.S.S."/>
            <person name="Engler F."/>
            <person name="Soderlund C."/>
            <person name="Wing R.A."/>
            <person name="Palmer L.E."/>
            <person name="de la Bastide M."/>
            <person name="Spiegel L."/>
            <person name="Nascimento L."/>
            <person name="Zutavern T."/>
            <person name="O'Shaughnessy A."/>
            <person name="Dike S."/>
            <person name="Dedhia N."/>
            <person name="Preston R."/>
            <person name="Balija V."/>
            <person name="McCombie W.R."/>
            <person name="Chow T."/>
            <person name="Chen H."/>
            <person name="Chung M."/>
            <person name="Chen C."/>
            <person name="Shaw J."/>
            <person name="Wu H."/>
            <person name="Hsiao K."/>
            <person name="Chao Y."/>
            <person name="Chu M."/>
            <person name="Cheng C."/>
            <person name="Hour A."/>
            <person name="Lee P."/>
            <person name="Lin S."/>
            <person name="Lin Y."/>
            <person name="Liou J."/>
            <person name="Liu S."/>
            <person name="Hsing Y."/>
            <person name="Raghuvanshi S."/>
            <person name="Mohanty A."/>
            <person name="Bharti A.K."/>
            <person name="Gaur A."/>
            <person name="Gupta V."/>
            <person name="Kumar D."/>
            <person name="Ravi V."/>
            <person name="Vij S."/>
            <person name="Kapur A."/>
            <person name="Khurana P."/>
            <person name="Khurana P."/>
            <person name="Khurana J.P."/>
            <person name="Tyagi A.K."/>
            <person name="Gaikwad K."/>
            <person name="Singh A."/>
            <person name="Dalal V."/>
            <person name="Srivastava S."/>
            <person name="Dixit A."/>
            <person name="Pal A.K."/>
            <person name="Ghazi I.A."/>
            <person name="Yadav M."/>
            <person name="Pandit A."/>
            <person name="Bhargava A."/>
            <person name="Sureshbabu K."/>
            <person name="Batra K."/>
            <person name="Sharma T.R."/>
            <person name="Mohapatra T."/>
            <person name="Singh N.K."/>
            <person name="Messing J."/>
            <person name="Nelson A.B."/>
            <person name="Fuks G."/>
            <person name="Kavchok S."/>
            <person name="Keizer G."/>
            <person name="Linton E."/>
            <person name="Llaca V."/>
            <person name="Song R."/>
            <person name="Tanyolac B."/>
            <person name="Young S."/>
            <person name="Ho-Il K."/>
            <person name="Hahn J.H."/>
            <person name="Sangsakoo G."/>
            <person name="Vanavichit A."/>
            <person name="de Mattos Luiz.A.T."/>
            <person name="Zimmer P.D."/>
            <person name="Malone G."/>
            <person name="Dellagostin O."/>
            <person name="de Oliveira A.C."/>
            <person name="Bevan M."/>
            <person name="Bancroft I."/>
            <person name="Minx P."/>
            <person name="Cordum H."/>
            <person name="Wilson R."/>
            <person name="Cheng Z."/>
            <person name="Jin W."/>
            <person name="Jiang J."/>
            <person name="Leong S.A."/>
            <person name="Iwama H."/>
            <person name="Gojobori T."/>
            <person name="Itoh T."/>
            <person name="Niimura Y."/>
            <person name="Fujii Y."/>
            <person name="Habara T."/>
            <person name="Sakai H."/>
            <person name="Sato Y."/>
            <person name="Wilson G."/>
            <person name="Kumar K."/>
            <person name="McCouch S."/>
            <person name="Juretic N."/>
            <person name="Hoen D."/>
            <person name="Wright S."/>
            <person name="Bruskiewich R."/>
            <person name="Bureau T."/>
            <person name="Miyao A."/>
            <person name="Hirochika H."/>
            <person name="Nishikawa T."/>
            <person name="Kadowaki K."/>
            <person name="Sugiura M."/>
            <person name="Burr B."/>
            <person name="Sasaki T."/>
        </authorList>
    </citation>
    <scope>NUCLEOTIDE SEQUENCE [LARGE SCALE GENOMIC DNA]</scope>
    <source>
        <strain evidence="11">cv. Nipponbare</strain>
    </source>
</reference>
<keyword evidence="3" id="KW-0064">Aspartyl protease</keyword>
<keyword evidence="7" id="KW-0812">Transmembrane</keyword>
<dbReference type="PANTHER" id="PTHR42648">
    <property type="entry name" value="TRANSPOSASE, PUTATIVE-RELATED"/>
    <property type="match status" value="1"/>
</dbReference>
<sequence>MSGVATAAIGGGGAAPPTGAAPTPTGAGSGAGAPGGGAVNDYNNGGNSASPSSGGPFSGYNLLLLLLLELLLFPLLALYCVRYVLVPVLHDASSMLSHYWYVPVSDIHDAHSMLLVMLRSPYTAYAMIIVSISWIKICRIMTIFPTIQKPDRSFSVVGFAAALKPHAFDGSNYKRWKARALLWLTAMQCFYVSRGKRSEPPLSPEEEAKFEASDCLFRGALISVLADNIVDVYMHMPSGKDMWDALEAKFGVSDAGSELYVMEQFYDYKMVDDRSVVEQAHEIQMLAKELENNNRELPDKFVAGGIIAKLKHKRQEFSVPDLIGSLGVEEKARAKDVRGKKVEGGSSANMVQKKNPHASHNNKKVKPDVKPKAATNFKKKGKGKAKGDCFVCGKSGHWAKDCPKRKDRKSANMIISEGGGTSGYGKILPTVLSVFHSPDWWVDTGANIHVGRGSSLLMGNGSLAAVNGVGTVDLKFTSGKTVQLKNVQHVPSIKKNLVSGSLLCREGFRLVFESNKCVVSKYGTFVGKGSKCHTCVQSKQPRKPHKASEARNLAPLELVHSDLCEMNGVLTKGGKKYFMTLIDDCTRFCYVYLLKTKDEALHYFKIYKAEFGIIHEMTPPYSPQSNGVAERKNRTLTEMVNAMLDTAGLSKEWWGEAVLTACHVLNKIPMKHKEVTPFEEWERKKLNLSYLRTWGCLAKVNVPIVKKRKLGPKTVDCVFLGYAIHSVGYRFLIVNSGVPDMHAGTIFESRDATFFDNEFPMKYTPSTSSKETVMPHEHFAPIEHNDETPEENPEEDNIVDTRKSKRQRVAKSFGDDYIVYLVDDTPRTIEEAYSSPDADYWKEAVRSEMDSIMSNGTWEVVERPYGCKPVGCKWVFKKKLRPDGTIEKYKARLVAKGYTQKEGEDFFDTYSPVARLTTIRVLLALAASHGLLVHQMDVKTAFLNGELEEIYMDQPDGYVLEGREGMVCKLLKSLYGLKQAPKQWHEKFDITLTSAGFVVNEADKCVYYRYGGGEGVILCLYVDDILIFGTSLNVIEEVKDYLSKNFEMKDLGEANVILNIKLQRGDEDGITLVQSHYVDKVLSRFGYSDCKPAPTPYDPSMLLRKNRRIARDQLRYSQIIGSLMYLASATRPDISFAVSKLSRFVSNPGDDHWQALERVMRYLKGTMSYGIHYTGYPKIKATSGFVFTLGGGAVSWKSCKQTILTRSTMEAELTALDTATVEAEWLRELLMDLPVVEKPVPAILMNCDNQTVIIKVNSSKDNMKSSRHIKRRLKSVRKQKNSGVIALDYVQTARNLADQFTKGLPRNVIDSASREMGLIPT</sequence>